<comment type="caution">
    <text evidence="8">The sequence shown here is derived from an EMBL/GenBank/DDBJ whole genome shotgun (WGS) entry which is preliminary data.</text>
</comment>
<gene>
    <name evidence="8" type="ORF">GGQ72_000474</name>
</gene>
<evidence type="ECO:0000256" key="1">
    <source>
        <dbReference type="ARBA" id="ARBA00001353"/>
    </source>
</evidence>
<dbReference type="NCBIfam" id="TIGR00526">
    <property type="entry name" value="folB_dom"/>
    <property type="match status" value="1"/>
</dbReference>
<dbReference type="InterPro" id="IPR043133">
    <property type="entry name" value="GTP-CH-I_C/QueF"/>
</dbReference>
<dbReference type="UniPathway" id="UPA00077">
    <property type="reaction ID" value="UER00154"/>
</dbReference>
<dbReference type="EC" id="4.1.2.25" evidence="6"/>
<dbReference type="GO" id="GO:0046654">
    <property type="term" value="P:tetrahydrofolate biosynthetic process"/>
    <property type="evidence" value="ECO:0007669"/>
    <property type="project" value="UniProtKB-UniRule"/>
</dbReference>
<keyword evidence="4 6" id="KW-0289">Folate biosynthesis</keyword>
<accession>A0A7W6PQS9</accession>
<dbReference type="Gene3D" id="3.30.1130.10">
    <property type="match status" value="1"/>
</dbReference>
<name>A0A7W6PQS9_9HYPH</name>
<comment type="similarity">
    <text evidence="3 6">Belongs to the DHNA family.</text>
</comment>
<evidence type="ECO:0000256" key="2">
    <source>
        <dbReference type="ARBA" id="ARBA00005013"/>
    </source>
</evidence>
<sequence>MNIYTITLKNCAFFARHGAMAEEAVLGQRFFVDAELDVPANAALTEDDLDATMHYGHAFAVIEEVVTGTRRALIEALAQDVALALCARFPMIRRAAITVRKPSVPIPGILDFVEVRVEHRP</sequence>
<comment type="pathway">
    <text evidence="2 6">Cofactor biosynthesis; tetrahydrofolate biosynthesis; 2-amino-4-hydroxy-6-hydroxymethyl-7,8-dihydropteridine diphosphate from 7,8-dihydroneopterin triphosphate: step 3/4.</text>
</comment>
<evidence type="ECO:0000256" key="3">
    <source>
        <dbReference type="ARBA" id="ARBA00005708"/>
    </source>
</evidence>
<feature type="domain" description="Dihydroneopterin aldolase/epimerase" evidence="7">
    <location>
        <begin position="6"/>
        <end position="119"/>
    </location>
</feature>
<dbReference type="GO" id="GO:0046656">
    <property type="term" value="P:folic acid biosynthetic process"/>
    <property type="evidence" value="ECO:0007669"/>
    <property type="project" value="UniProtKB-UniRule"/>
</dbReference>
<evidence type="ECO:0000256" key="6">
    <source>
        <dbReference type="RuleBase" id="RU362079"/>
    </source>
</evidence>
<dbReference type="PANTHER" id="PTHR42844:SF1">
    <property type="entry name" value="DIHYDRONEOPTERIN ALDOLASE 1-RELATED"/>
    <property type="match status" value="1"/>
</dbReference>
<dbReference type="AlphaFoldDB" id="A0A7W6PQS9"/>
<comment type="function">
    <text evidence="6">Catalyzes the conversion of 7,8-dihydroneopterin to 6-hydroxymethyl-7,8-dihydropterin.</text>
</comment>
<dbReference type="InterPro" id="IPR006157">
    <property type="entry name" value="FolB_dom"/>
</dbReference>
<evidence type="ECO:0000259" key="7">
    <source>
        <dbReference type="SMART" id="SM00905"/>
    </source>
</evidence>
<protein>
    <recommendedName>
        <fullName evidence="6">7,8-dihydroneopterin aldolase</fullName>
        <ecNumber evidence="6">4.1.2.25</ecNumber>
    </recommendedName>
</protein>
<evidence type="ECO:0000256" key="4">
    <source>
        <dbReference type="ARBA" id="ARBA00022909"/>
    </source>
</evidence>
<dbReference type="InterPro" id="IPR006156">
    <property type="entry name" value="Dihydroneopterin_aldolase"/>
</dbReference>
<dbReference type="SMART" id="SM00905">
    <property type="entry name" value="FolB"/>
    <property type="match status" value="1"/>
</dbReference>
<dbReference type="RefSeq" id="WP_165135677.1">
    <property type="nucleotide sequence ID" value="NZ_CP049250.1"/>
</dbReference>
<evidence type="ECO:0000313" key="9">
    <source>
        <dbReference type="Proteomes" id="UP000519897"/>
    </source>
</evidence>
<organism evidence="8 9">
    <name type="scientific">Rhizobium rhizoryzae</name>
    <dbReference type="NCBI Taxonomy" id="451876"/>
    <lineage>
        <taxon>Bacteria</taxon>
        <taxon>Pseudomonadati</taxon>
        <taxon>Pseudomonadota</taxon>
        <taxon>Alphaproteobacteria</taxon>
        <taxon>Hyphomicrobiales</taxon>
        <taxon>Rhizobiaceae</taxon>
        <taxon>Rhizobium/Agrobacterium group</taxon>
        <taxon>Rhizobium</taxon>
    </lineage>
</organism>
<dbReference type="Proteomes" id="UP000519897">
    <property type="component" value="Unassembled WGS sequence"/>
</dbReference>
<dbReference type="PANTHER" id="PTHR42844">
    <property type="entry name" value="DIHYDRONEOPTERIN ALDOLASE 1-RELATED"/>
    <property type="match status" value="1"/>
</dbReference>
<comment type="catalytic activity">
    <reaction evidence="1 6">
        <text>7,8-dihydroneopterin = 6-hydroxymethyl-7,8-dihydropterin + glycolaldehyde</text>
        <dbReference type="Rhea" id="RHEA:10540"/>
        <dbReference type="ChEBI" id="CHEBI:17001"/>
        <dbReference type="ChEBI" id="CHEBI:17071"/>
        <dbReference type="ChEBI" id="CHEBI:44841"/>
        <dbReference type="EC" id="4.1.2.25"/>
    </reaction>
</comment>
<reference evidence="8 9" key="1">
    <citation type="submission" date="2020-08" db="EMBL/GenBank/DDBJ databases">
        <title>Genomic Encyclopedia of Type Strains, Phase IV (KMG-IV): sequencing the most valuable type-strain genomes for metagenomic binning, comparative biology and taxonomic classification.</title>
        <authorList>
            <person name="Goeker M."/>
        </authorList>
    </citation>
    <scope>NUCLEOTIDE SEQUENCE [LARGE SCALE GENOMIC DNA]</scope>
    <source>
        <strain evidence="8 9">DSM 29514</strain>
    </source>
</reference>
<evidence type="ECO:0000313" key="8">
    <source>
        <dbReference type="EMBL" id="MBB4141975.1"/>
    </source>
</evidence>
<dbReference type="SUPFAM" id="SSF55620">
    <property type="entry name" value="Tetrahydrobiopterin biosynthesis enzymes-like"/>
    <property type="match status" value="1"/>
</dbReference>
<dbReference type="Pfam" id="PF02152">
    <property type="entry name" value="FolB"/>
    <property type="match status" value="1"/>
</dbReference>
<evidence type="ECO:0000256" key="5">
    <source>
        <dbReference type="ARBA" id="ARBA00023239"/>
    </source>
</evidence>
<dbReference type="EMBL" id="JACIEC010000001">
    <property type="protein sequence ID" value="MBB4141975.1"/>
    <property type="molecule type" value="Genomic_DNA"/>
</dbReference>
<keyword evidence="5 6" id="KW-0456">Lyase</keyword>
<dbReference type="NCBIfam" id="TIGR00525">
    <property type="entry name" value="folB"/>
    <property type="match status" value="1"/>
</dbReference>
<proteinExistence type="inferred from homology"/>
<dbReference type="GO" id="GO:0004150">
    <property type="term" value="F:dihydroneopterin aldolase activity"/>
    <property type="evidence" value="ECO:0007669"/>
    <property type="project" value="UniProtKB-UniRule"/>
</dbReference>
<keyword evidence="9" id="KW-1185">Reference proteome</keyword>
<dbReference type="GO" id="GO:0005737">
    <property type="term" value="C:cytoplasm"/>
    <property type="evidence" value="ECO:0007669"/>
    <property type="project" value="TreeGrafter"/>
</dbReference>